<dbReference type="STRING" id="653733.Selin_0525"/>
<keyword evidence="1 6" id="KW-0963">Cytoplasm</keyword>
<dbReference type="NCBIfam" id="TIGR01703">
    <property type="entry name" value="hybrid_clust"/>
    <property type="match status" value="1"/>
</dbReference>
<dbReference type="Gene3D" id="1.20.1270.20">
    <property type="match status" value="1"/>
</dbReference>
<evidence type="ECO:0000256" key="1">
    <source>
        <dbReference type="ARBA" id="ARBA00022490"/>
    </source>
</evidence>
<evidence type="ECO:0000313" key="7">
    <source>
        <dbReference type="EMBL" id="ADU65273.1"/>
    </source>
</evidence>
<gene>
    <name evidence="6" type="primary">hcp</name>
    <name evidence="7" type="ordered locus">Selin_0525</name>
</gene>
<dbReference type="EMBL" id="CP002432">
    <property type="protein sequence ID" value="ADU65273.1"/>
    <property type="molecule type" value="Genomic_DNA"/>
</dbReference>
<name>E6W0M1_DESIS</name>
<feature type="modified residue" description="Cysteine persulfide" evidence="6">
    <location>
        <position position="289"/>
    </location>
</feature>
<feature type="binding site" evidence="6">
    <location>
        <position position="202"/>
    </location>
    <ligand>
        <name>hybrid [4Fe-2O-2S] cluster</name>
        <dbReference type="ChEBI" id="CHEBI:60519"/>
    </ligand>
</feature>
<comment type="catalytic activity">
    <reaction evidence="6">
        <text>A + NH4(+) + H2O = hydroxylamine + AH2 + H(+)</text>
        <dbReference type="Rhea" id="RHEA:22052"/>
        <dbReference type="ChEBI" id="CHEBI:13193"/>
        <dbReference type="ChEBI" id="CHEBI:15377"/>
        <dbReference type="ChEBI" id="CHEBI:15378"/>
        <dbReference type="ChEBI" id="CHEBI:15429"/>
        <dbReference type="ChEBI" id="CHEBI:17499"/>
        <dbReference type="ChEBI" id="CHEBI:28938"/>
        <dbReference type="EC" id="1.7.99.1"/>
    </reaction>
</comment>
<feature type="binding site" description="via persulfide group" evidence="6">
    <location>
        <position position="289"/>
    </location>
    <ligand>
        <name>hybrid [4Fe-2O-2S] cluster</name>
        <dbReference type="ChEBI" id="CHEBI:60519"/>
    </ligand>
</feature>
<feature type="binding site" evidence="6">
    <location>
        <position position="16"/>
    </location>
    <ligand>
        <name>[4Fe-4S] cluster</name>
        <dbReference type="ChEBI" id="CHEBI:49883"/>
    </ligand>
</feature>
<evidence type="ECO:0000256" key="2">
    <source>
        <dbReference type="ARBA" id="ARBA00022723"/>
    </source>
</evidence>
<feature type="binding site" evidence="6">
    <location>
        <position position="134"/>
    </location>
    <ligand>
        <name>hybrid [4Fe-2O-2S] cluster</name>
        <dbReference type="ChEBI" id="CHEBI:60519"/>
    </ligand>
</feature>
<dbReference type="InterPro" id="IPR016099">
    <property type="entry name" value="Prismane-like_a/b-sand"/>
</dbReference>
<evidence type="ECO:0000256" key="5">
    <source>
        <dbReference type="ARBA" id="ARBA00023014"/>
    </source>
</evidence>
<dbReference type="GO" id="GO:0050418">
    <property type="term" value="F:hydroxylamine reductase activity"/>
    <property type="evidence" value="ECO:0007669"/>
    <property type="project" value="UniProtKB-UniRule"/>
</dbReference>
<dbReference type="Gene3D" id="3.40.50.2030">
    <property type="match status" value="2"/>
</dbReference>
<evidence type="ECO:0000256" key="6">
    <source>
        <dbReference type="HAMAP-Rule" id="MF_00069"/>
    </source>
</evidence>
<dbReference type="KEGG" id="din:Selin_0525"/>
<feature type="binding site" evidence="6">
    <location>
        <position position="344"/>
    </location>
    <ligand>
        <name>hybrid [4Fe-2O-2S] cluster</name>
        <dbReference type="ChEBI" id="CHEBI:60519"/>
    </ligand>
</feature>
<dbReference type="InterPro" id="IPR010048">
    <property type="entry name" value="Hydroxylam_reduct"/>
</dbReference>
<dbReference type="FunCoup" id="E6W0M1">
    <property type="interactions" value="66"/>
</dbReference>
<keyword evidence="8" id="KW-1185">Reference proteome</keyword>
<dbReference type="PANTHER" id="PTHR30109">
    <property type="entry name" value="HYDROXYLAMINE REDUCTASE"/>
    <property type="match status" value="1"/>
</dbReference>
<dbReference type="PANTHER" id="PTHR30109:SF0">
    <property type="entry name" value="HYDROXYLAMINE REDUCTASE"/>
    <property type="match status" value="1"/>
</dbReference>
<dbReference type="RefSeq" id="WP_013505161.1">
    <property type="nucleotide sequence ID" value="NC_014836.1"/>
</dbReference>
<dbReference type="HAMAP" id="MF_00069">
    <property type="entry name" value="Hydroxylam_reduct"/>
    <property type="match status" value="1"/>
</dbReference>
<feature type="binding site" evidence="6">
    <location>
        <position position="317"/>
    </location>
    <ligand>
        <name>hybrid [4Fe-2O-2S] cluster</name>
        <dbReference type="ChEBI" id="CHEBI:60519"/>
    </ligand>
</feature>
<proteinExistence type="inferred from homology"/>
<dbReference type="OrthoDB" id="9761526at2"/>
<dbReference type="InterPro" id="IPR004137">
    <property type="entry name" value="HCP/CODH"/>
</dbReference>
<dbReference type="EC" id="1.7.99.1" evidence="6"/>
<dbReference type="NCBIfam" id="NF003658">
    <property type="entry name" value="PRK05290.1"/>
    <property type="match status" value="1"/>
</dbReference>
<dbReference type="GO" id="GO:0004601">
    <property type="term" value="F:peroxidase activity"/>
    <property type="evidence" value="ECO:0007669"/>
    <property type="project" value="TreeGrafter"/>
</dbReference>
<keyword evidence="6" id="KW-0004">4Fe-4S</keyword>
<dbReference type="eggNOG" id="COG1151">
    <property type="taxonomic scope" value="Bacteria"/>
</dbReference>
<reference evidence="7 8" key="1">
    <citation type="submission" date="2010-12" db="EMBL/GenBank/DDBJ databases">
        <title>Complete sequence of Desulfurispirillum indicum S5.</title>
        <authorList>
            <consortium name="US DOE Joint Genome Institute"/>
            <person name="Lucas S."/>
            <person name="Copeland A."/>
            <person name="Lapidus A."/>
            <person name="Cheng J.-F."/>
            <person name="Goodwin L."/>
            <person name="Pitluck S."/>
            <person name="Chertkov O."/>
            <person name="Held B."/>
            <person name="Detter J.C."/>
            <person name="Han C."/>
            <person name="Tapia R."/>
            <person name="Land M."/>
            <person name="Hauser L."/>
            <person name="Kyrpides N."/>
            <person name="Ivanova N."/>
            <person name="Mikhailova N."/>
            <person name="Haggblom M."/>
            <person name="Rauschenbach I."/>
            <person name="Bini E."/>
            <person name="Woyke T."/>
        </authorList>
    </citation>
    <scope>NUCLEOTIDE SEQUENCE [LARGE SCALE GENOMIC DNA]</scope>
    <source>
        <strain evidence="8">ATCC BAA-1389 / DSM 22839 / S5</strain>
    </source>
</reference>
<sequence length="435" mass="47601">MSMFCYQCSMSMPEGCGAKGQTVGTCGKDENLARLQDIMIFGLKGIAAYRVQAAHYGADCSAVDNVVNETLYFTLTNSNFNFDQHVAQTMKVGQAAVDMMSILDKAHTDTYGMPQPVKVSQNRVEGKAILVSGHDHHALRKLLEQSEGKGVNVYTHSEQLPSHAYPELSKYKHLKGNVGKAWFDQKDLFSKFNGAILVNTNCIVPPKGKDYADRVFTYAQVGIDGATHIENDNFSPIIEKALSLPDTNWASDETVPTGHHHSVILSLAPQVVEAVKSGKIRRFFVIAGCDSPGKGGEYYRELAKIVPQDCVILTSSCGKFRFNDMEFGNVPGTEIPRLLDLGQCNDSIGGVIIASKLAEVFGCGVNDLPLSIVLSWMEQKAVAILLGLLSIGVKDIRVGPRAPQFFNEDIFNFLIDNFNLKLTGDPQQDLQDMLG</sequence>
<organism evidence="7 8">
    <name type="scientific">Desulfurispirillum indicum (strain ATCC BAA-1389 / DSM 22839 / S5)</name>
    <dbReference type="NCBI Taxonomy" id="653733"/>
    <lineage>
        <taxon>Bacteria</taxon>
        <taxon>Pseudomonadati</taxon>
        <taxon>Chrysiogenota</taxon>
        <taxon>Chrysiogenia</taxon>
        <taxon>Chrysiogenales</taxon>
        <taxon>Chrysiogenaceae</taxon>
        <taxon>Desulfurispirillum</taxon>
    </lineage>
</organism>
<dbReference type="InParanoid" id="E6W0M1"/>
<feature type="binding site" evidence="6">
    <location>
        <position position="378"/>
    </location>
    <ligand>
        <name>hybrid [4Fe-2O-2S] cluster</name>
        <dbReference type="ChEBI" id="CHEBI:60519"/>
    </ligand>
</feature>
<dbReference type="HOGENOM" id="CLU_038344_0_0_0"/>
<comment type="similarity">
    <text evidence="6">Belongs to the HCP family.</text>
</comment>
<dbReference type="Pfam" id="PF03063">
    <property type="entry name" value="Prismane"/>
    <property type="match status" value="1"/>
</dbReference>
<evidence type="ECO:0000256" key="4">
    <source>
        <dbReference type="ARBA" id="ARBA00023004"/>
    </source>
</evidence>
<keyword evidence="4 6" id="KW-0408">Iron</keyword>
<evidence type="ECO:0000313" key="8">
    <source>
        <dbReference type="Proteomes" id="UP000002572"/>
    </source>
</evidence>
<feature type="binding site" evidence="6">
    <location>
        <position position="158"/>
    </location>
    <ligand>
        <name>hybrid [4Fe-2O-2S] cluster</name>
        <dbReference type="ChEBI" id="CHEBI:60519"/>
    </ligand>
</feature>
<dbReference type="SUPFAM" id="SSF56821">
    <property type="entry name" value="Prismane protein-like"/>
    <property type="match status" value="1"/>
</dbReference>
<feature type="binding site" evidence="6">
    <location>
        <position position="26"/>
    </location>
    <ligand>
        <name>[4Fe-4S] cluster</name>
        <dbReference type="ChEBI" id="CHEBI:49883"/>
    </ligand>
</feature>
<dbReference type="GO" id="GO:0046872">
    <property type="term" value="F:metal ion binding"/>
    <property type="evidence" value="ECO:0007669"/>
    <property type="project" value="UniProtKB-KW"/>
</dbReference>
<dbReference type="GO" id="GO:0051539">
    <property type="term" value="F:4 iron, 4 sulfur cluster binding"/>
    <property type="evidence" value="ECO:0007669"/>
    <property type="project" value="UniProtKB-KW"/>
</dbReference>
<keyword evidence="2 6" id="KW-0479">Metal-binding</keyword>
<feature type="binding site" evidence="6">
    <location>
        <position position="5"/>
    </location>
    <ligand>
        <name>[4Fe-4S] cluster</name>
        <dbReference type="ChEBI" id="CHEBI:49883"/>
    </ligand>
</feature>
<dbReference type="InterPro" id="IPR011254">
    <property type="entry name" value="Prismane-like_sf"/>
</dbReference>
<evidence type="ECO:0000256" key="3">
    <source>
        <dbReference type="ARBA" id="ARBA00023002"/>
    </source>
</evidence>
<comment type="cofactor">
    <cofactor evidence="6">
        <name>hybrid [4Fe-2O-2S] cluster</name>
        <dbReference type="ChEBI" id="CHEBI:60519"/>
    </cofactor>
    <text evidence="6">Binds 1 hybrid [4Fe-2O-2S] cluster.</text>
</comment>
<dbReference type="AlphaFoldDB" id="E6W0M1"/>
<comment type="function">
    <text evidence="6">Catalyzes the reduction of hydroxylamine to form NH(3) and H(2)O.</text>
</comment>
<keyword evidence="5 6" id="KW-0411">Iron-sulfur</keyword>
<dbReference type="GO" id="GO:0005737">
    <property type="term" value="C:cytoplasm"/>
    <property type="evidence" value="ECO:0007669"/>
    <property type="project" value="UniProtKB-SubCell"/>
</dbReference>
<comment type="cofactor">
    <cofactor evidence="6">
        <name>[4Fe-4S] cluster</name>
        <dbReference type="ChEBI" id="CHEBI:49883"/>
    </cofactor>
    <text evidence="6">Binds 1 [4Fe-4S] cluster.</text>
</comment>
<dbReference type="Proteomes" id="UP000002572">
    <property type="component" value="Chromosome"/>
</dbReference>
<feature type="binding site" evidence="6">
    <location>
        <position position="380"/>
    </location>
    <ligand>
        <name>hybrid [4Fe-2O-2S] cluster</name>
        <dbReference type="ChEBI" id="CHEBI:60519"/>
    </ligand>
</feature>
<protein>
    <recommendedName>
        <fullName evidence="6">Hydroxylamine reductase</fullName>
        <ecNumber evidence="6">1.7.99.1</ecNumber>
    </recommendedName>
    <alternativeName>
        <fullName evidence="6">Hybrid-cluster protein</fullName>
        <shortName evidence="6">HCP</shortName>
    </alternativeName>
    <alternativeName>
        <fullName evidence="6">Prismane protein</fullName>
    </alternativeName>
</protein>
<comment type="subcellular location">
    <subcellularLocation>
        <location evidence="6">Cytoplasm</location>
    </subcellularLocation>
</comment>
<dbReference type="GO" id="GO:0042542">
    <property type="term" value="P:response to hydrogen peroxide"/>
    <property type="evidence" value="ECO:0007669"/>
    <property type="project" value="TreeGrafter"/>
</dbReference>
<accession>E6W0M1</accession>
<feature type="binding site" evidence="6">
    <location>
        <position position="8"/>
    </location>
    <ligand>
        <name>[4Fe-4S] cluster</name>
        <dbReference type="ChEBI" id="CHEBI:49883"/>
    </ligand>
</feature>
<dbReference type="InterPro" id="IPR016100">
    <property type="entry name" value="Prismane_a-bundle"/>
</dbReference>
<keyword evidence="3 6" id="KW-0560">Oxidoreductase</keyword>